<dbReference type="EMBL" id="JAXQNO010000008">
    <property type="protein sequence ID" value="KAK4792595.1"/>
    <property type="molecule type" value="Genomic_DNA"/>
</dbReference>
<feature type="region of interest" description="Disordered" evidence="1">
    <location>
        <begin position="1"/>
        <end position="97"/>
    </location>
</feature>
<organism evidence="2 3">
    <name type="scientific">Trapa natans</name>
    <name type="common">Water chestnut</name>
    <dbReference type="NCBI Taxonomy" id="22666"/>
    <lineage>
        <taxon>Eukaryota</taxon>
        <taxon>Viridiplantae</taxon>
        <taxon>Streptophyta</taxon>
        <taxon>Embryophyta</taxon>
        <taxon>Tracheophyta</taxon>
        <taxon>Spermatophyta</taxon>
        <taxon>Magnoliopsida</taxon>
        <taxon>eudicotyledons</taxon>
        <taxon>Gunneridae</taxon>
        <taxon>Pentapetalae</taxon>
        <taxon>rosids</taxon>
        <taxon>malvids</taxon>
        <taxon>Myrtales</taxon>
        <taxon>Lythraceae</taxon>
        <taxon>Trapa</taxon>
    </lineage>
</organism>
<sequence length="112" mass="10665">MSLESAGAGEGTEDFDGSGDGEEGVADGEEAGAVSEEGGAGGDEIGLRGALAGEDSGTDIGVGEETGEGASAASSGAGPGEICVGSADTATSRDNRAAITHNRNFSIGEKLS</sequence>
<dbReference type="Proteomes" id="UP001346149">
    <property type="component" value="Unassembled WGS sequence"/>
</dbReference>
<keyword evidence="3" id="KW-1185">Reference proteome</keyword>
<evidence type="ECO:0000256" key="1">
    <source>
        <dbReference type="SAM" id="MobiDB-lite"/>
    </source>
</evidence>
<reference evidence="2 3" key="1">
    <citation type="journal article" date="2023" name="Hortic Res">
        <title>Pangenome of water caltrop reveals structural variations and asymmetric subgenome divergence after allopolyploidization.</title>
        <authorList>
            <person name="Zhang X."/>
            <person name="Chen Y."/>
            <person name="Wang L."/>
            <person name="Yuan Y."/>
            <person name="Fang M."/>
            <person name="Shi L."/>
            <person name="Lu R."/>
            <person name="Comes H.P."/>
            <person name="Ma Y."/>
            <person name="Chen Y."/>
            <person name="Huang G."/>
            <person name="Zhou Y."/>
            <person name="Zheng Z."/>
            <person name="Qiu Y."/>
        </authorList>
    </citation>
    <scope>NUCLEOTIDE SEQUENCE [LARGE SCALE GENOMIC DNA]</scope>
    <source>
        <strain evidence="2">F231</strain>
    </source>
</reference>
<proteinExistence type="predicted"/>
<gene>
    <name evidence="2" type="ORF">SAY86_023030</name>
</gene>
<comment type="caution">
    <text evidence="2">The sequence shown here is derived from an EMBL/GenBank/DDBJ whole genome shotgun (WGS) entry which is preliminary data.</text>
</comment>
<accession>A0AAN7MA15</accession>
<protein>
    <submittedName>
        <fullName evidence="2">Uncharacterized protein</fullName>
    </submittedName>
</protein>
<dbReference type="AlphaFoldDB" id="A0AAN7MA15"/>
<feature type="compositionally biased region" description="Acidic residues" evidence="1">
    <location>
        <begin position="11"/>
        <end position="30"/>
    </location>
</feature>
<evidence type="ECO:0000313" key="3">
    <source>
        <dbReference type="Proteomes" id="UP001346149"/>
    </source>
</evidence>
<name>A0AAN7MA15_TRANT</name>
<evidence type="ECO:0000313" key="2">
    <source>
        <dbReference type="EMBL" id="KAK4792595.1"/>
    </source>
</evidence>